<feature type="active site" evidence="10">
    <location>
        <position position="134"/>
    </location>
</feature>
<feature type="signal peptide" evidence="11">
    <location>
        <begin position="1"/>
        <end position="23"/>
    </location>
</feature>
<keyword evidence="4" id="KW-1015">Disulfide bond</keyword>
<evidence type="ECO:0000256" key="1">
    <source>
        <dbReference type="ARBA" id="ARBA00022729"/>
    </source>
</evidence>
<dbReference type="EC" id="3.2.1.-" evidence="11"/>
<evidence type="ECO:0000256" key="10">
    <source>
        <dbReference type="PROSITE-ProRule" id="PRU10056"/>
    </source>
</evidence>
<feature type="active site" description="Proton acceptor" evidence="8">
    <location>
        <position position="322"/>
    </location>
</feature>
<dbReference type="PANTHER" id="PTHR34876">
    <property type="match status" value="1"/>
</dbReference>
<keyword evidence="1 11" id="KW-0732">Signal</keyword>
<keyword evidence="2 11" id="KW-0378">Hydrolase</keyword>
<dbReference type="Pfam" id="PF01341">
    <property type="entry name" value="Glyco_hydro_6"/>
    <property type="match status" value="1"/>
</dbReference>
<keyword evidence="7 11" id="KW-0624">Polysaccharide degradation</keyword>
<dbReference type="GO" id="GO:0030245">
    <property type="term" value="P:cellulose catabolic process"/>
    <property type="evidence" value="ECO:0007669"/>
    <property type="project" value="UniProtKB-KW"/>
</dbReference>
<evidence type="ECO:0000256" key="4">
    <source>
        <dbReference type="ARBA" id="ARBA00023157"/>
    </source>
</evidence>
<feature type="binding site" evidence="9">
    <location>
        <position position="246"/>
    </location>
    <ligand>
        <name>substrate</name>
    </ligand>
</feature>
<protein>
    <recommendedName>
        <fullName evidence="11">Glucanase</fullName>
        <ecNumber evidence="11">3.2.1.-</ecNumber>
    </recommendedName>
</protein>
<feature type="binding site" evidence="9">
    <location>
        <position position="97"/>
    </location>
    <ligand>
        <name>substrate</name>
    </ligand>
</feature>
<accession>A0A7K0CF01</accession>
<dbReference type="PROSITE" id="PS00655">
    <property type="entry name" value="GLYCOSYL_HYDROL_F6_1"/>
    <property type="match status" value="1"/>
</dbReference>
<sequence length="355" mass="37558">MSGRMLPLALAGLALALATVPLAGCSVAGPADSAPESVRGAAPGAEQAAARAVRNETPFWVDPGSAAARQVTRWEREGRGDDAKLLRRISEQPLAVWPSGSEEQVGADVRETMRRAGAAGQTAVLVAYNIPNRDCGQHSAGGAADREAYLRWIGAFADNIEGGEALVILEPDAVPHMADGCTPEEIRAERQEMLGEAVLRLKRRPGVRVYLDAGNAAWNHDTGSLARRLGESGMNEADGFALNVSNFQSTRATRAYGHELSRLLGGKHFVVDTSRNGNGPLAGDDATWCNPPGRALGAPPSTRTGDELIDALLWIKRPGDSDGQCRGGPAAGTWWPEYALGLARSAADNDRRADR</sequence>
<evidence type="ECO:0000256" key="6">
    <source>
        <dbReference type="ARBA" id="ARBA00023295"/>
    </source>
</evidence>
<evidence type="ECO:0000256" key="9">
    <source>
        <dbReference type="PIRSR" id="PIRSR001100-2"/>
    </source>
</evidence>
<dbReference type="GO" id="GO:0004553">
    <property type="term" value="F:hydrolase activity, hydrolyzing O-glycosyl compounds"/>
    <property type="evidence" value="ECO:0007669"/>
    <property type="project" value="InterPro"/>
</dbReference>
<evidence type="ECO:0000256" key="3">
    <source>
        <dbReference type="ARBA" id="ARBA00023001"/>
    </source>
</evidence>
<dbReference type="PANTHER" id="PTHR34876:SF4">
    <property type="entry name" value="1,4-BETA-D-GLUCAN CELLOBIOHYDROLASE C-RELATED"/>
    <property type="match status" value="1"/>
</dbReference>
<feature type="chain" id="PRO_5039760782" description="Glucanase" evidence="11">
    <location>
        <begin position="24"/>
        <end position="355"/>
    </location>
</feature>
<dbReference type="Proteomes" id="UP000466345">
    <property type="component" value="Unassembled WGS sequence"/>
</dbReference>
<dbReference type="PIRSF" id="PIRSF001100">
    <property type="entry name" value="Beta_cellobiohydrolase"/>
    <property type="match status" value="1"/>
</dbReference>
<evidence type="ECO:0000256" key="7">
    <source>
        <dbReference type="ARBA" id="ARBA00023326"/>
    </source>
</evidence>
<feature type="binding site" evidence="9">
    <location>
        <position position="288"/>
    </location>
    <ligand>
        <name>substrate</name>
    </ligand>
</feature>
<keyword evidence="3 11" id="KW-0136">Cellulose degradation</keyword>
<proteinExistence type="inferred from homology"/>
<dbReference type="InterPro" id="IPR016288">
    <property type="entry name" value="Beta_cellobiohydrolase"/>
</dbReference>
<dbReference type="InterPro" id="IPR001524">
    <property type="entry name" value="Glyco_hydro_6_CS"/>
</dbReference>
<keyword evidence="6 11" id="KW-0326">Glycosidase</keyword>
<comment type="similarity">
    <text evidence="11">Belongs to the glycosyl hydrolase family 6.</text>
</comment>
<dbReference type="EMBL" id="WEGJ01000005">
    <property type="protein sequence ID" value="MQY12050.1"/>
    <property type="molecule type" value="Genomic_DNA"/>
</dbReference>
<dbReference type="AlphaFoldDB" id="A0A7K0CF01"/>
<dbReference type="InterPro" id="IPR036434">
    <property type="entry name" value="Beta_cellobiohydrolase_sf"/>
</dbReference>
<gene>
    <name evidence="12" type="primary">cenA_1</name>
    <name evidence="12" type="ORF">SRB5_21790</name>
</gene>
<keyword evidence="13" id="KW-1185">Reference proteome</keyword>
<reference evidence="12 13" key="1">
    <citation type="submission" date="2019-10" db="EMBL/GenBank/DDBJ databases">
        <title>Streptomyces smaragdinus sp. nov. and Streptomyces fabii sp. nov., isolated from the gut of fungus growing-termite Macrotermes natalensis.</title>
        <authorList>
            <person name="Schwitalla J."/>
            <person name="Benndorf R."/>
            <person name="Martin K."/>
            <person name="De Beer W."/>
            <person name="Kaster A.-K."/>
            <person name="Vollmers J."/>
            <person name="Poulsen M."/>
            <person name="Beemelmanns C."/>
        </authorList>
    </citation>
    <scope>NUCLEOTIDE SEQUENCE [LARGE SCALE GENOMIC DNA]</scope>
    <source>
        <strain evidence="12 13">RB5</strain>
    </source>
</reference>
<dbReference type="SUPFAM" id="SSF51989">
    <property type="entry name" value="Glycosyl hydrolases family 6, cellulases"/>
    <property type="match status" value="1"/>
</dbReference>
<comment type="caution">
    <text evidence="12">The sequence shown here is derived from an EMBL/GenBank/DDBJ whole genome shotgun (WGS) entry which is preliminary data.</text>
</comment>
<organism evidence="12 13">
    <name type="scientific">Streptomyces smaragdinus</name>
    <dbReference type="NCBI Taxonomy" id="2585196"/>
    <lineage>
        <taxon>Bacteria</taxon>
        <taxon>Bacillati</taxon>
        <taxon>Actinomycetota</taxon>
        <taxon>Actinomycetes</taxon>
        <taxon>Kitasatosporales</taxon>
        <taxon>Streptomycetaceae</taxon>
        <taxon>Streptomyces</taxon>
    </lineage>
</organism>
<evidence type="ECO:0000256" key="2">
    <source>
        <dbReference type="ARBA" id="ARBA00022801"/>
    </source>
</evidence>
<feature type="active site" description="Proton donor" evidence="8">
    <location>
        <position position="172"/>
    </location>
</feature>
<name>A0A7K0CF01_9ACTN</name>
<evidence type="ECO:0000256" key="11">
    <source>
        <dbReference type="RuleBase" id="RU361186"/>
    </source>
</evidence>
<evidence type="ECO:0000256" key="8">
    <source>
        <dbReference type="PIRSR" id="PIRSR001100-1"/>
    </source>
</evidence>
<dbReference type="PRINTS" id="PR00733">
    <property type="entry name" value="GLHYDRLASE6"/>
</dbReference>
<evidence type="ECO:0000313" key="13">
    <source>
        <dbReference type="Proteomes" id="UP000466345"/>
    </source>
</evidence>
<dbReference type="Gene3D" id="3.20.20.40">
    <property type="entry name" value="1, 4-beta cellobiohydrolase"/>
    <property type="match status" value="1"/>
</dbReference>
<feature type="binding site" evidence="9">
    <location>
        <position position="316"/>
    </location>
    <ligand>
        <name>substrate</name>
    </ligand>
</feature>
<evidence type="ECO:0000256" key="5">
    <source>
        <dbReference type="ARBA" id="ARBA00023277"/>
    </source>
</evidence>
<evidence type="ECO:0000313" key="12">
    <source>
        <dbReference type="EMBL" id="MQY12050.1"/>
    </source>
</evidence>
<keyword evidence="5 11" id="KW-0119">Carbohydrate metabolism</keyword>
<feature type="binding site" evidence="9">
    <location>
        <position position="218"/>
    </location>
    <ligand>
        <name>substrate</name>
    </ligand>
</feature>